<evidence type="ECO:0000256" key="11">
    <source>
        <dbReference type="ARBA" id="ARBA00023136"/>
    </source>
</evidence>
<feature type="region of interest" description="Disordered" evidence="13">
    <location>
        <begin position="336"/>
        <end position="362"/>
    </location>
</feature>
<evidence type="ECO:0000256" key="1">
    <source>
        <dbReference type="ARBA" id="ARBA00004448"/>
    </source>
</evidence>
<sequence>MMCDLQSEYEELPTRSLYVHLLAGAAAGTMEHCLFYPIDSVKTRMQSLCRCPEQSCRTPVAGLFSIVRREGFLRSLRGINAIATGSVPAHALYFTVYEKSKLLLTNGHLSSTPFAQGIAGILATLVHDAVMNPVEVIKQRMQVWGSPYKSSIECARCVYNREGVCAFYRSYSTQLLMNIPFQVIHFLTYEQAQQRLNPKRLYDPKSHVISGAVAGGLAAAVTTPLDVCKTALNTQPKDALHCRTSLYGIGDAVRAIYACKGLNGFWSGLQARVLFQVPTTAMTWMDTYLNVNFFDSNQKFALIATLATVFCLFFGFLVYIFSKFVHQNEDDVEVESFENESLTADGQHTDSESESEQSSADEEEMQKQLLAIYEVMKKHENSLGPVTMDDLKNQLKLYQRLLLSLFDECHTMTSTNSNQLFGCGSTLERPAGGHMQQLIPSLANALISTLFPKLKLPKEGQSRESAPSREFSLLNNQKFSSQQQQPLPQMWSPSVGNGGEYSEPQAALAQSLWTQTGRRAQPSVGADFSNLPPSDFEKGYPPLFTQLTNPDHQDIFRKPEGLQGRSDLPPNYVYPFANPGSMVQPGRQNGGQFYSLGQPNKNTMTDAERLFAMANPNLFYPDGNVPMSREMVELIEKNERSLKNAQNISPADKAAVKTFLTEAAQIGKETGAIIDVFGDQERAKSFTLERIKQSDPLHLQRVRMPTFMQQQQQLEEEEDEEEEKEASENEEPSVELCPQCINVNLKKMVGPWTQIFGNADSLNVIYSTVSNLNLLLSNVAIHKASQYVPVKPTCVGMQISRPRKHYSEMELIFQNSAFNTTSLQKVRGIIKQDRDISAHGKALELQLNGFNMPLCVIKVGPSLATMYSYMILTELSGSNRCRSNHVFARKPELFARDHGKVVNQYLKGQFEKKNMMIMSALAYPQRCLP</sequence>
<keyword evidence="8" id="KW-0408">Iron</keyword>
<dbReference type="STRING" id="6334.A0A0V1BSX2"/>
<comment type="similarity">
    <text evidence="2">Belongs to the mitochondrial carrier (TC 2.A.29) family.</text>
</comment>
<evidence type="ECO:0000256" key="7">
    <source>
        <dbReference type="ARBA" id="ARBA00022989"/>
    </source>
</evidence>
<dbReference type="InParanoid" id="A0A0V1BSX2"/>
<dbReference type="InterPro" id="IPR057534">
    <property type="entry name" value="MXRA7_helical"/>
</dbReference>
<evidence type="ECO:0000256" key="10">
    <source>
        <dbReference type="ARBA" id="ARBA00023128"/>
    </source>
</evidence>
<reference evidence="16 17" key="1">
    <citation type="submission" date="2015-01" db="EMBL/GenBank/DDBJ databases">
        <title>Evolution of Trichinella species and genotypes.</title>
        <authorList>
            <person name="Korhonen P.K."/>
            <person name="Edoardo P."/>
            <person name="Giuseppe L.R."/>
            <person name="Gasser R.B."/>
        </authorList>
    </citation>
    <scope>NUCLEOTIDE SEQUENCE [LARGE SCALE GENOMIC DNA]</scope>
    <source>
        <strain evidence="16">ISS3</strain>
    </source>
</reference>
<feature type="transmembrane region" description="Helical" evidence="14">
    <location>
        <begin position="300"/>
        <end position="321"/>
    </location>
</feature>
<feature type="compositionally biased region" description="Acidic residues" evidence="13">
    <location>
        <begin position="352"/>
        <end position="362"/>
    </location>
</feature>
<dbReference type="EMBL" id="JYDH01000013">
    <property type="protein sequence ID" value="KRY40325.1"/>
    <property type="molecule type" value="Genomic_DNA"/>
</dbReference>
<dbReference type="Gene3D" id="1.50.40.10">
    <property type="entry name" value="Mitochondrial carrier domain"/>
    <property type="match status" value="2"/>
</dbReference>
<evidence type="ECO:0000256" key="13">
    <source>
        <dbReference type="SAM" id="MobiDB-lite"/>
    </source>
</evidence>
<dbReference type="eggNOG" id="KOG0760">
    <property type="taxonomic scope" value="Eukaryota"/>
</dbReference>
<dbReference type="AlphaFoldDB" id="A0A0V1BSX2"/>
<dbReference type="Pfam" id="PF25473">
    <property type="entry name" value="MXRA7_helical"/>
    <property type="match status" value="1"/>
</dbReference>
<dbReference type="Proteomes" id="UP000054776">
    <property type="component" value="Unassembled WGS sequence"/>
</dbReference>
<evidence type="ECO:0000256" key="4">
    <source>
        <dbReference type="ARBA" id="ARBA00022496"/>
    </source>
</evidence>
<dbReference type="GO" id="GO:0005743">
    <property type="term" value="C:mitochondrial inner membrane"/>
    <property type="evidence" value="ECO:0007669"/>
    <property type="project" value="UniProtKB-SubCell"/>
</dbReference>
<feature type="repeat" description="Solcar" evidence="12">
    <location>
        <begin position="111"/>
        <end position="195"/>
    </location>
</feature>
<comment type="subcellular location">
    <subcellularLocation>
        <location evidence="1">Mitochondrion inner membrane</location>
        <topology evidence="1">Multi-pass membrane protein</topology>
    </subcellularLocation>
</comment>
<evidence type="ECO:0000256" key="6">
    <source>
        <dbReference type="ARBA" id="ARBA00022792"/>
    </source>
</evidence>
<dbReference type="PANTHER" id="PTHR45758">
    <property type="entry name" value="MITOFERRIN-1-RELATED"/>
    <property type="match status" value="1"/>
</dbReference>
<evidence type="ECO:0000256" key="5">
    <source>
        <dbReference type="ARBA" id="ARBA00022692"/>
    </source>
</evidence>
<feature type="compositionally biased region" description="Acidic residues" evidence="13">
    <location>
        <begin position="714"/>
        <end position="733"/>
    </location>
</feature>
<keyword evidence="3" id="KW-0813">Transport</keyword>
<proteinExistence type="inferred from homology"/>
<evidence type="ECO:0000256" key="8">
    <source>
        <dbReference type="ARBA" id="ARBA00023004"/>
    </source>
</evidence>
<organism evidence="16 17">
    <name type="scientific">Trichinella spiralis</name>
    <name type="common">Trichina worm</name>
    <dbReference type="NCBI Taxonomy" id="6334"/>
    <lineage>
        <taxon>Eukaryota</taxon>
        <taxon>Metazoa</taxon>
        <taxon>Ecdysozoa</taxon>
        <taxon>Nematoda</taxon>
        <taxon>Enoplea</taxon>
        <taxon>Dorylaimia</taxon>
        <taxon>Trichinellida</taxon>
        <taxon>Trichinellidae</taxon>
        <taxon>Trichinella</taxon>
    </lineage>
</organism>
<feature type="repeat" description="Solcar" evidence="12">
    <location>
        <begin position="202"/>
        <end position="293"/>
    </location>
</feature>
<gene>
    <name evidence="16" type="primary">W02B12.9</name>
    <name evidence="16" type="ORF">T01_14796</name>
</gene>
<feature type="domain" description="Matrix-remodeling-associated protein 7 helical" evidence="15">
    <location>
        <begin position="355"/>
        <end position="399"/>
    </location>
</feature>
<dbReference type="PANTHER" id="PTHR45758:SF20">
    <property type="entry name" value="MITOFERRIN-2"/>
    <property type="match status" value="1"/>
</dbReference>
<evidence type="ECO:0000256" key="2">
    <source>
        <dbReference type="ARBA" id="ARBA00006375"/>
    </source>
</evidence>
<name>A0A0V1BSX2_TRISP</name>
<dbReference type="SUPFAM" id="SSF103506">
    <property type="entry name" value="Mitochondrial carrier"/>
    <property type="match status" value="1"/>
</dbReference>
<dbReference type="FunFam" id="1.50.40.10:FF:000029">
    <property type="entry name" value="Solute carrier family 25 member 28"/>
    <property type="match status" value="1"/>
</dbReference>
<dbReference type="InterPro" id="IPR018108">
    <property type="entry name" value="MCP_transmembrane"/>
</dbReference>
<keyword evidence="5 12" id="KW-0812">Transmembrane</keyword>
<evidence type="ECO:0000259" key="15">
    <source>
        <dbReference type="Pfam" id="PF25473"/>
    </source>
</evidence>
<keyword evidence="4" id="KW-0410">Iron transport</keyword>
<feature type="region of interest" description="Disordered" evidence="13">
    <location>
        <begin position="709"/>
        <end position="733"/>
    </location>
</feature>
<keyword evidence="7 14" id="KW-1133">Transmembrane helix</keyword>
<feature type="repeat" description="Solcar" evidence="12">
    <location>
        <begin position="15"/>
        <end position="103"/>
    </location>
</feature>
<evidence type="ECO:0000256" key="9">
    <source>
        <dbReference type="ARBA" id="ARBA00023065"/>
    </source>
</evidence>
<dbReference type="GO" id="GO:0015093">
    <property type="term" value="F:ferrous iron transmembrane transporter activity"/>
    <property type="evidence" value="ECO:0007669"/>
    <property type="project" value="TreeGrafter"/>
</dbReference>
<evidence type="ECO:0000313" key="16">
    <source>
        <dbReference type="EMBL" id="KRY40325.1"/>
    </source>
</evidence>
<dbReference type="InterPro" id="IPR023395">
    <property type="entry name" value="MCP_dom_sf"/>
</dbReference>
<dbReference type="Pfam" id="PF00153">
    <property type="entry name" value="Mito_carr"/>
    <property type="match status" value="3"/>
</dbReference>
<evidence type="ECO:0000313" key="17">
    <source>
        <dbReference type="Proteomes" id="UP000054776"/>
    </source>
</evidence>
<keyword evidence="6" id="KW-0999">Mitochondrion inner membrane</keyword>
<evidence type="ECO:0000256" key="12">
    <source>
        <dbReference type="PROSITE-ProRule" id="PRU00282"/>
    </source>
</evidence>
<keyword evidence="10" id="KW-0496">Mitochondrion</keyword>
<dbReference type="GO" id="GO:0048250">
    <property type="term" value="P:iron import into the mitochondrion"/>
    <property type="evidence" value="ECO:0007669"/>
    <property type="project" value="TreeGrafter"/>
</dbReference>
<evidence type="ECO:0000256" key="3">
    <source>
        <dbReference type="ARBA" id="ARBA00022448"/>
    </source>
</evidence>
<keyword evidence="11 12" id="KW-0472">Membrane</keyword>
<accession>A0A0V1BSX2</accession>
<keyword evidence="9" id="KW-0406">Ion transport</keyword>
<comment type="caution">
    <text evidence="16">The sequence shown here is derived from an EMBL/GenBank/DDBJ whole genome shotgun (WGS) entry which is preliminary data.</text>
</comment>
<evidence type="ECO:0000256" key="14">
    <source>
        <dbReference type="SAM" id="Phobius"/>
    </source>
</evidence>
<protein>
    <submittedName>
        <fullName evidence="16">Mitoferrin</fullName>
    </submittedName>
</protein>
<dbReference type="PROSITE" id="PS50920">
    <property type="entry name" value="SOLCAR"/>
    <property type="match status" value="3"/>
</dbReference>
<dbReference type="OrthoDB" id="43906at2759"/>
<keyword evidence="17" id="KW-1185">Reference proteome</keyword>